<name>A0AAE2CLD6_9LAMI</name>
<reference evidence="1" key="2">
    <citation type="journal article" date="2024" name="Plant">
        <title>Genomic evolution and insights into agronomic trait innovations of Sesamum species.</title>
        <authorList>
            <person name="Miao H."/>
            <person name="Wang L."/>
            <person name="Qu L."/>
            <person name="Liu H."/>
            <person name="Sun Y."/>
            <person name="Le M."/>
            <person name="Wang Q."/>
            <person name="Wei S."/>
            <person name="Zheng Y."/>
            <person name="Lin W."/>
            <person name="Duan Y."/>
            <person name="Cao H."/>
            <person name="Xiong S."/>
            <person name="Wang X."/>
            <person name="Wei L."/>
            <person name="Li C."/>
            <person name="Ma Q."/>
            <person name="Ju M."/>
            <person name="Zhao R."/>
            <person name="Li G."/>
            <person name="Mu C."/>
            <person name="Tian Q."/>
            <person name="Mei H."/>
            <person name="Zhang T."/>
            <person name="Gao T."/>
            <person name="Zhang H."/>
        </authorList>
    </citation>
    <scope>NUCLEOTIDE SEQUENCE</scope>
    <source>
        <strain evidence="1">3651</strain>
    </source>
</reference>
<keyword evidence="2" id="KW-1185">Reference proteome</keyword>
<proteinExistence type="predicted"/>
<gene>
    <name evidence="1" type="ORF">Salat_1412700</name>
</gene>
<evidence type="ECO:0000313" key="1">
    <source>
        <dbReference type="EMBL" id="KAK4426441.1"/>
    </source>
</evidence>
<organism evidence="1 2">
    <name type="scientific">Sesamum alatum</name>
    <dbReference type="NCBI Taxonomy" id="300844"/>
    <lineage>
        <taxon>Eukaryota</taxon>
        <taxon>Viridiplantae</taxon>
        <taxon>Streptophyta</taxon>
        <taxon>Embryophyta</taxon>
        <taxon>Tracheophyta</taxon>
        <taxon>Spermatophyta</taxon>
        <taxon>Magnoliopsida</taxon>
        <taxon>eudicotyledons</taxon>
        <taxon>Gunneridae</taxon>
        <taxon>Pentapetalae</taxon>
        <taxon>asterids</taxon>
        <taxon>lamiids</taxon>
        <taxon>Lamiales</taxon>
        <taxon>Pedaliaceae</taxon>
        <taxon>Sesamum</taxon>
    </lineage>
</organism>
<dbReference type="EMBL" id="JACGWO010000005">
    <property type="protein sequence ID" value="KAK4426441.1"/>
    <property type="molecule type" value="Genomic_DNA"/>
</dbReference>
<comment type="caution">
    <text evidence="1">The sequence shown here is derived from an EMBL/GenBank/DDBJ whole genome shotgun (WGS) entry which is preliminary data.</text>
</comment>
<sequence length="101" mass="11306">MATSNTCGGRLDDLQARAVMPKICPGEVYLSFPKTGEDGEVEGAIRFLRPPRLVRPRLRISLPNCFDLKLVEAKRLGLLKVEASRLGLVSRSRLRPRLIHL</sequence>
<reference evidence="1" key="1">
    <citation type="submission" date="2020-06" db="EMBL/GenBank/DDBJ databases">
        <authorList>
            <person name="Li T."/>
            <person name="Hu X."/>
            <person name="Zhang T."/>
            <person name="Song X."/>
            <person name="Zhang H."/>
            <person name="Dai N."/>
            <person name="Sheng W."/>
            <person name="Hou X."/>
            <person name="Wei L."/>
        </authorList>
    </citation>
    <scope>NUCLEOTIDE SEQUENCE</scope>
    <source>
        <strain evidence="1">3651</strain>
        <tissue evidence="1">Leaf</tissue>
    </source>
</reference>
<accession>A0AAE2CLD6</accession>
<dbReference type="Proteomes" id="UP001293254">
    <property type="component" value="Unassembled WGS sequence"/>
</dbReference>
<dbReference type="AlphaFoldDB" id="A0AAE2CLD6"/>
<protein>
    <submittedName>
        <fullName evidence="1">Uncharacterized protein</fullName>
    </submittedName>
</protein>
<evidence type="ECO:0000313" key="2">
    <source>
        <dbReference type="Proteomes" id="UP001293254"/>
    </source>
</evidence>